<dbReference type="PANTHER" id="PTHR11733:SF241">
    <property type="entry name" value="GH26575P-RELATED"/>
    <property type="match status" value="1"/>
</dbReference>
<comment type="similarity">
    <text evidence="1">Belongs to the peptidase M13 family.</text>
</comment>
<dbReference type="InterPro" id="IPR042089">
    <property type="entry name" value="Peptidase_M13_dom_2"/>
</dbReference>
<feature type="compositionally biased region" description="Polar residues" evidence="2">
    <location>
        <begin position="310"/>
        <end position="327"/>
    </location>
</feature>
<feature type="region of interest" description="Disordered" evidence="2">
    <location>
        <begin position="715"/>
        <end position="800"/>
    </location>
</feature>
<proteinExistence type="inferred from homology"/>
<dbReference type="GO" id="GO:0005886">
    <property type="term" value="C:plasma membrane"/>
    <property type="evidence" value="ECO:0007669"/>
    <property type="project" value="TreeGrafter"/>
</dbReference>
<evidence type="ECO:0000259" key="3">
    <source>
        <dbReference type="Pfam" id="PF05649"/>
    </source>
</evidence>
<feature type="region of interest" description="Disordered" evidence="2">
    <location>
        <begin position="310"/>
        <end position="367"/>
    </location>
</feature>
<feature type="compositionally biased region" description="Low complexity" evidence="2">
    <location>
        <begin position="776"/>
        <end position="789"/>
    </location>
</feature>
<dbReference type="AlphaFoldDB" id="A0A147BBJ5"/>
<dbReference type="InterPro" id="IPR024079">
    <property type="entry name" value="MetalloPept_cat_dom_sf"/>
</dbReference>
<dbReference type="InterPro" id="IPR008753">
    <property type="entry name" value="Peptidase_M13_N"/>
</dbReference>
<dbReference type="PROSITE" id="PS51885">
    <property type="entry name" value="NEPRILYSIN"/>
    <property type="match status" value="1"/>
</dbReference>
<feature type="compositionally biased region" description="Basic residues" evidence="2">
    <location>
        <begin position="724"/>
        <end position="736"/>
    </location>
</feature>
<evidence type="ECO:0000313" key="4">
    <source>
        <dbReference type="EMBL" id="JAR88129.1"/>
    </source>
</evidence>
<feature type="compositionally biased region" description="Low complexity" evidence="2">
    <location>
        <begin position="507"/>
        <end position="520"/>
    </location>
</feature>
<feature type="compositionally biased region" description="Basic and acidic residues" evidence="2">
    <location>
        <begin position="33"/>
        <end position="44"/>
    </location>
</feature>
<feature type="compositionally biased region" description="Low complexity" evidence="2">
    <location>
        <begin position="745"/>
        <end position="758"/>
    </location>
</feature>
<name>A0A147BBJ5_IXORI</name>
<dbReference type="EMBL" id="GEGO01007275">
    <property type="protein sequence ID" value="JAR88129.1"/>
    <property type="molecule type" value="Transcribed_RNA"/>
</dbReference>
<dbReference type="InterPro" id="IPR000718">
    <property type="entry name" value="Peptidase_M13"/>
</dbReference>
<dbReference type="PANTHER" id="PTHR11733">
    <property type="entry name" value="ZINC METALLOPROTEASE FAMILY M13 NEPRILYSIN-RELATED"/>
    <property type="match status" value="1"/>
</dbReference>
<sequence>EVVGHNGTGIESGMPKIVTEATKQNKITFDTKSLSRDSSDDAEGKNQMNVGTRKINDSVRDESCKTSVLGDLKSENNCSTVFSSTSSEAVSIRNDMSSGKGARSSDFEFVGFNVTTVALVRRSDDISKGASVTVSLNGAALRSGVVSPKGTVLTMGSAPTNGTLFTGSARGEAVSKGASANYIELTNLTESINYTVFSNGILSTSESGAKRDDVSMNGTPLTSGVVSSNGTLLMGDVLSTKYRDLNRGLARSNVTVPSIYVVPTNDTVHKVDVMLANDTTLKGDLAASPKSGTYMTYSTAYYEGIEKTVSPVSSGDSNATQGPTGNSVDELKSPPTVPSNFELTAGTDRKQRISDDSVGSQNYASRKELENGTIQWRSHSKFSDEEFTTIQAPKSKQDRYEDSEELTKKTRLGIIGSYNVSAPAITGRKGAAPVITTVAYRSIVSQSGRSSLIQSVVRSTPTVRGRGIYNGSHNYSTEEATLANSFDVNDKLNYKASFMSQTSSLPSKAETSSTAMATTTRSVEKHITERRGQTTRHRKYRRRYRKRTARMRTMKTASTNGGRSEYEKRTHVGARRLTRKSSGRKQNKRTTSSSRRLPETTSRLMSKAVASSNRTESSTVTKNGTKNEFPFSEADITYQPKIKAVEITHRHNSRETTGLVSSTDTTPVPLARTNTPLHRSSLNKEGGQTIEDNDSAFGNAKFQHAPLNVWPRKNEASRLQKEHPAHRRKERSRVLRRIGNSERYTVTTSRQSSLQQSTGLRVSLSSTENSTYPENTSSPFPTSVPTSMPQKNAPDVRSHVPSSMLQNNSFEVPTSFFSSFLRTNTFELPTSVSSSMLQRNTFDFVNETIPEAIVFGIDLTKGSPGETSSNLSNVTIISQNVTEMSFTRYTAQDLNFSLVVPKDVSASLPARTTENALSGKLSTATSEANINFNGLSIGTSSRPTFHHAALMSVEDAANAVHCTNADCIEEGQRLHAHVDWTYQPCASFYDYSCGGWIRTHPFPSNRKKLSVDDLIVEIAEQKTMEFLYENVQHIASYTDPLLHNAIRLFQGCSDKSSLMKNPALSIQAALDEIHLSEWPYDEEPLDLEIPEVLALAARKLGVHPFFVSSLEVDTTTPSGWIFVFKEPRTVIPGDAYLFEDFPVKYQKLVTKAMSFVNSDKNIQAMSEPVVEVDHEVFKILEKTKHVTDYTVEYYRKRLAQVNKKKDFDLGLFLTSLMSDIAVLDSDTEFVEAAPNLLQHVQNLTASFNNCAC</sequence>
<accession>A0A147BBJ5</accession>
<feature type="compositionally biased region" description="Basic and acidic residues" evidence="2">
    <location>
        <begin position="522"/>
        <end position="532"/>
    </location>
</feature>
<dbReference type="GO" id="GO:0004222">
    <property type="term" value="F:metalloendopeptidase activity"/>
    <property type="evidence" value="ECO:0007669"/>
    <property type="project" value="InterPro"/>
</dbReference>
<reference evidence="4" key="1">
    <citation type="journal article" date="2018" name="PLoS Negl. Trop. Dis.">
        <title>Sialome diversity of ticks revealed by RNAseq of single tick salivary glands.</title>
        <authorList>
            <person name="Perner J."/>
            <person name="Kropackova S."/>
            <person name="Kopacek P."/>
            <person name="Ribeiro J.M."/>
        </authorList>
    </citation>
    <scope>NUCLEOTIDE SEQUENCE</scope>
    <source>
        <strain evidence="4">Siblings of single egg batch collected in Ceske Budejovice</strain>
        <tissue evidence="4">Salivary glands</tissue>
    </source>
</reference>
<feature type="domain" description="Peptidase M13 N-terminal" evidence="3">
    <location>
        <begin position="984"/>
        <end position="1246"/>
    </location>
</feature>
<feature type="non-terminal residue" evidence="4">
    <location>
        <position position="1"/>
    </location>
</feature>
<organism evidence="4">
    <name type="scientific">Ixodes ricinus</name>
    <name type="common">Common tick</name>
    <name type="synonym">Acarus ricinus</name>
    <dbReference type="NCBI Taxonomy" id="34613"/>
    <lineage>
        <taxon>Eukaryota</taxon>
        <taxon>Metazoa</taxon>
        <taxon>Ecdysozoa</taxon>
        <taxon>Arthropoda</taxon>
        <taxon>Chelicerata</taxon>
        <taxon>Arachnida</taxon>
        <taxon>Acari</taxon>
        <taxon>Parasitiformes</taxon>
        <taxon>Ixodida</taxon>
        <taxon>Ixodoidea</taxon>
        <taxon>Ixodidae</taxon>
        <taxon>Ixodinae</taxon>
        <taxon>Ixodes</taxon>
    </lineage>
</organism>
<dbReference type="GO" id="GO:0016485">
    <property type="term" value="P:protein processing"/>
    <property type="evidence" value="ECO:0007669"/>
    <property type="project" value="TreeGrafter"/>
</dbReference>
<feature type="compositionally biased region" description="Polar residues" evidence="2">
    <location>
        <begin position="759"/>
        <end position="775"/>
    </location>
</feature>
<feature type="compositionally biased region" description="Basic residues" evidence="2">
    <location>
        <begin position="533"/>
        <end position="553"/>
    </location>
</feature>
<evidence type="ECO:0000256" key="2">
    <source>
        <dbReference type="SAM" id="MobiDB-lite"/>
    </source>
</evidence>
<feature type="region of interest" description="Disordered" evidence="2">
    <location>
        <begin position="28"/>
        <end position="49"/>
    </location>
</feature>
<feature type="region of interest" description="Disordered" evidence="2">
    <location>
        <begin position="653"/>
        <end position="684"/>
    </location>
</feature>
<dbReference type="Gene3D" id="1.10.1380.10">
    <property type="entry name" value="Neutral endopeptidase , domain2"/>
    <property type="match status" value="1"/>
</dbReference>
<feature type="compositionally biased region" description="Basic residues" evidence="2">
    <location>
        <begin position="571"/>
        <end position="588"/>
    </location>
</feature>
<feature type="compositionally biased region" description="Polar residues" evidence="2">
    <location>
        <begin position="589"/>
        <end position="626"/>
    </location>
</feature>
<feature type="region of interest" description="Disordered" evidence="2">
    <location>
        <begin position="503"/>
        <end position="628"/>
    </location>
</feature>
<dbReference type="Gene3D" id="3.40.390.10">
    <property type="entry name" value="Collagenase (Catalytic Domain)"/>
    <property type="match status" value="1"/>
</dbReference>
<feature type="compositionally biased region" description="Polar residues" evidence="2">
    <location>
        <begin position="655"/>
        <end position="680"/>
    </location>
</feature>
<evidence type="ECO:0000256" key="1">
    <source>
        <dbReference type="ARBA" id="ARBA00007357"/>
    </source>
</evidence>
<dbReference type="Pfam" id="PF05649">
    <property type="entry name" value="Peptidase_M13_N"/>
    <property type="match status" value="1"/>
</dbReference>
<dbReference type="SUPFAM" id="SSF55486">
    <property type="entry name" value="Metalloproteases ('zincins'), catalytic domain"/>
    <property type="match status" value="1"/>
</dbReference>
<protein>
    <submittedName>
        <fullName evidence="4">Putative peptidase family m13</fullName>
    </submittedName>
</protein>